<name>A0A4Y9ZH87_9AGAM</name>
<dbReference type="Gene3D" id="3.30.70.270">
    <property type="match status" value="1"/>
</dbReference>
<keyword evidence="3" id="KW-1185">Reference proteome</keyword>
<accession>A0A4Y9ZH87</accession>
<dbReference type="InterPro" id="IPR000477">
    <property type="entry name" value="RT_dom"/>
</dbReference>
<dbReference type="EMBL" id="SFCI01003256">
    <property type="protein sequence ID" value="TFY73138.1"/>
    <property type="molecule type" value="Genomic_DNA"/>
</dbReference>
<dbReference type="Pfam" id="PF00078">
    <property type="entry name" value="RVT_1"/>
    <property type="match status" value="1"/>
</dbReference>
<dbReference type="PANTHER" id="PTHR33064">
    <property type="entry name" value="POL PROTEIN"/>
    <property type="match status" value="1"/>
</dbReference>
<feature type="non-terminal residue" evidence="2">
    <location>
        <position position="1"/>
    </location>
</feature>
<evidence type="ECO:0000313" key="3">
    <source>
        <dbReference type="Proteomes" id="UP000298061"/>
    </source>
</evidence>
<comment type="caution">
    <text evidence="2">The sequence shown here is derived from an EMBL/GenBank/DDBJ whole genome shotgun (WGS) entry which is preliminary data.</text>
</comment>
<reference evidence="2 3" key="1">
    <citation type="submission" date="2019-02" db="EMBL/GenBank/DDBJ databases">
        <title>Genome sequencing of the rare red list fungi Hericium alpestre (H. flagellum).</title>
        <authorList>
            <person name="Buettner E."/>
            <person name="Kellner H."/>
        </authorList>
    </citation>
    <scope>NUCLEOTIDE SEQUENCE [LARGE SCALE GENOMIC DNA]</scope>
    <source>
        <strain evidence="2 3">DSM 108284</strain>
    </source>
</reference>
<dbReference type="InterPro" id="IPR043128">
    <property type="entry name" value="Rev_trsase/Diguanyl_cyclase"/>
</dbReference>
<dbReference type="CDD" id="cd01647">
    <property type="entry name" value="RT_LTR"/>
    <property type="match status" value="1"/>
</dbReference>
<dbReference type="SUPFAM" id="SSF56672">
    <property type="entry name" value="DNA/RNA polymerases"/>
    <property type="match status" value="1"/>
</dbReference>
<dbReference type="InterPro" id="IPR043502">
    <property type="entry name" value="DNA/RNA_pol_sf"/>
</dbReference>
<organism evidence="2 3">
    <name type="scientific">Hericium alpestre</name>
    <dbReference type="NCBI Taxonomy" id="135208"/>
    <lineage>
        <taxon>Eukaryota</taxon>
        <taxon>Fungi</taxon>
        <taxon>Dikarya</taxon>
        <taxon>Basidiomycota</taxon>
        <taxon>Agaricomycotina</taxon>
        <taxon>Agaricomycetes</taxon>
        <taxon>Russulales</taxon>
        <taxon>Hericiaceae</taxon>
        <taxon>Hericium</taxon>
    </lineage>
</organism>
<dbReference type="Proteomes" id="UP000298061">
    <property type="component" value="Unassembled WGS sequence"/>
</dbReference>
<gene>
    <name evidence="2" type="ORF">EWM64_g10874</name>
</gene>
<evidence type="ECO:0000313" key="2">
    <source>
        <dbReference type="EMBL" id="TFY73138.1"/>
    </source>
</evidence>
<sequence>DVHAVTPDDMPSVFTRLTDPHSTARIECLLSSVQIGPDLTSSECSTVEALIAEFVDCFAMSLEERQFLDKKVDEMLRAGVIEQVHPSQVKAVSPTTLAQKAHEGGGLSLDELQQRINDECAAAGIPPLFDAPPRWHVCQNFNEVNKVTTVTPMPQGDIRAKQQRLSGHKYLSVFDFFAGFHAVEIDIELRPYTAFYVEGRGYFWYIRMPFGLMGAPSSFAYVTATHLHDLIAEDIMELLVDDGGASADSFDEMMHKLCRIFTWVREWNLSLSATKLSFFVTKAVFAGARVGPHGVTPDLTKLTAIVDWKPPIDALNLVSFLGLTGHF</sequence>
<dbReference type="STRING" id="135208.A0A4Y9ZH87"/>
<proteinExistence type="predicted"/>
<evidence type="ECO:0000259" key="1">
    <source>
        <dbReference type="Pfam" id="PF00078"/>
    </source>
</evidence>
<feature type="domain" description="Reverse transcriptase" evidence="1">
    <location>
        <begin position="144"/>
        <end position="285"/>
    </location>
</feature>
<protein>
    <recommendedName>
        <fullName evidence="1">Reverse transcriptase domain-containing protein</fullName>
    </recommendedName>
</protein>
<dbReference type="AlphaFoldDB" id="A0A4Y9ZH87"/>
<dbReference type="OrthoDB" id="3363652at2759"/>
<dbReference type="PANTHER" id="PTHR33064:SF37">
    <property type="entry name" value="RIBONUCLEASE H"/>
    <property type="match status" value="1"/>
</dbReference>
<dbReference type="Gene3D" id="3.10.10.10">
    <property type="entry name" value="HIV Type 1 Reverse Transcriptase, subunit A, domain 1"/>
    <property type="match status" value="1"/>
</dbReference>
<dbReference type="InterPro" id="IPR051320">
    <property type="entry name" value="Viral_Replic_Matur_Polypro"/>
</dbReference>